<dbReference type="PROSITE" id="PS50112">
    <property type="entry name" value="PAS"/>
    <property type="match status" value="1"/>
</dbReference>
<dbReference type="PROSITE" id="PS50894">
    <property type="entry name" value="HPT"/>
    <property type="match status" value="1"/>
</dbReference>
<evidence type="ECO:0000259" key="21">
    <source>
        <dbReference type="PROSITE" id="PS50885"/>
    </source>
</evidence>
<gene>
    <name evidence="23" type="ORF">ACFPOG_28110</name>
</gene>
<reference evidence="24" key="1">
    <citation type="journal article" date="2019" name="Int. J. Syst. Evol. Microbiol.">
        <title>The Global Catalogue of Microorganisms (GCM) 10K type strain sequencing project: providing services to taxonomists for standard genome sequencing and annotation.</title>
        <authorList>
            <consortium name="The Broad Institute Genomics Platform"/>
            <consortium name="The Broad Institute Genome Sequencing Center for Infectious Disease"/>
            <person name="Wu L."/>
            <person name="Ma J."/>
        </authorList>
    </citation>
    <scope>NUCLEOTIDE SEQUENCE [LARGE SCALE GENOMIC DNA]</scope>
    <source>
        <strain evidence="24">KACC 11904</strain>
    </source>
</reference>
<evidence type="ECO:0000259" key="19">
    <source>
        <dbReference type="PROSITE" id="PS50112"/>
    </source>
</evidence>
<evidence type="ECO:0000256" key="9">
    <source>
        <dbReference type="ARBA" id="ARBA00022777"/>
    </source>
</evidence>
<dbReference type="CDD" id="cd18773">
    <property type="entry name" value="PDC1_HK_sensor"/>
    <property type="match status" value="1"/>
</dbReference>
<dbReference type="Pfam" id="PF02518">
    <property type="entry name" value="HATPase_c"/>
    <property type="match status" value="1"/>
</dbReference>
<proteinExistence type="predicted"/>
<keyword evidence="8" id="KW-0547">Nucleotide-binding</keyword>
<dbReference type="InterPro" id="IPR035965">
    <property type="entry name" value="PAS-like_dom_sf"/>
</dbReference>
<evidence type="ECO:0000256" key="1">
    <source>
        <dbReference type="ARBA" id="ARBA00000085"/>
    </source>
</evidence>
<feature type="modified residue" description="4-aspartylphosphate" evidence="15">
    <location>
        <position position="917"/>
    </location>
</feature>
<dbReference type="RefSeq" id="WP_270881050.1">
    <property type="nucleotide sequence ID" value="NZ_JAQFVF010000044.1"/>
</dbReference>
<evidence type="ECO:0000256" key="4">
    <source>
        <dbReference type="ARBA" id="ARBA00022475"/>
    </source>
</evidence>
<dbReference type="PANTHER" id="PTHR45339:SF1">
    <property type="entry name" value="HYBRID SIGNAL TRANSDUCTION HISTIDINE KINASE J"/>
    <property type="match status" value="1"/>
</dbReference>
<dbReference type="InterPro" id="IPR004358">
    <property type="entry name" value="Sig_transdc_His_kin-like_C"/>
</dbReference>
<dbReference type="Gene3D" id="3.30.450.20">
    <property type="entry name" value="PAS domain"/>
    <property type="match status" value="3"/>
</dbReference>
<dbReference type="Gene3D" id="3.30.565.10">
    <property type="entry name" value="Histidine kinase-like ATPase, C-terminal domain"/>
    <property type="match status" value="1"/>
</dbReference>
<feature type="domain" description="HAMP" evidence="21">
    <location>
        <begin position="302"/>
        <end position="355"/>
    </location>
</feature>
<dbReference type="SUPFAM" id="SSF158472">
    <property type="entry name" value="HAMP domain-like"/>
    <property type="match status" value="1"/>
</dbReference>
<evidence type="ECO:0000256" key="12">
    <source>
        <dbReference type="ARBA" id="ARBA00023012"/>
    </source>
</evidence>
<keyword evidence="4" id="KW-1003">Cell membrane</keyword>
<dbReference type="InterPro" id="IPR003661">
    <property type="entry name" value="HisK_dim/P_dom"/>
</dbReference>
<dbReference type="EMBL" id="JBHSMJ010000040">
    <property type="protein sequence ID" value="MFC5452076.1"/>
    <property type="molecule type" value="Genomic_DNA"/>
</dbReference>
<dbReference type="SMART" id="SM00086">
    <property type="entry name" value="PAC"/>
    <property type="match status" value="2"/>
</dbReference>
<feature type="domain" description="PAS" evidence="19">
    <location>
        <begin position="380"/>
        <end position="398"/>
    </location>
</feature>
<dbReference type="PROSITE" id="PS50885">
    <property type="entry name" value="HAMP"/>
    <property type="match status" value="1"/>
</dbReference>
<dbReference type="InterPro" id="IPR011006">
    <property type="entry name" value="CheY-like_superfamily"/>
</dbReference>
<comment type="catalytic activity">
    <reaction evidence="1">
        <text>ATP + protein L-histidine = ADP + protein N-phospho-L-histidine.</text>
        <dbReference type="EC" id="2.7.13.3"/>
    </reaction>
</comment>
<dbReference type="Gene3D" id="1.10.287.130">
    <property type="match status" value="1"/>
</dbReference>
<dbReference type="PANTHER" id="PTHR45339">
    <property type="entry name" value="HYBRID SIGNAL TRANSDUCTION HISTIDINE KINASE J"/>
    <property type="match status" value="1"/>
</dbReference>
<dbReference type="InterPro" id="IPR000014">
    <property type="entry name" value="PAS"/>
</dbReference>
<dbReference type="Pfam" id="PF02743">
    <property type="entry name" value="dCache_1"/>
    <property type="match status" value="1"/>
</dbReference>
<feature type="domain" description="HPt" evidence="22">
    <location>
        <begin position="1146"/>
        <end position="1246"/>
    </location>
</feature>
<keyword evidence="24" id="KW-1185">Reference proteome</keyword>
<dbReference type="SMART" id="SM00387">
    <property type="entry name" value="HATPase_c"/>
    <property type="match status" value="1"/>
</dbReference>
<dbReference type="CDD" id="cd00130">
    <property type="entry name" value="PAS"/>
    <property type="match status" value="2"/>
</dbReference>
<dbReference type="SUPFAM" id="SSF52172">
    <property type="entry name" value="CheY-like"/>
    <property type="match status" value="2"/>
</dbReference>
<dbReference type="EC" id="2.7.13.3" evidence="3"/>
<dbReference type="Gene3D" id="1.20.120.160">
    <property type="entry name" value="HPT domain"/>
    <property type="match status" value="1"/>
</dbReference>
<evidence type="ECO:0000256" key="7">
    <source>
        <dbReference type="ARBA" id="ARBA00022692"/>
    </source>
</evidence>
<dbReference type="Pfam" id="PF01627">
    <property type="entry name" value="Hpt"/>
    <property type="match status" value="1"/>
</dbReference>
<evidence type="ECO:0000259" key="18">
    <source>
        <dbReference type="PROSITE" id="PS50110"/>
    </source>
</evidence>
<dbReference type="SUPFAM" id="SSF55785">
    <property type="entry name" value="PYP-like sensor domain (PAS domain)"/>
    <property type="match status" value="2"/>
</dbReference>
<organism evidence="23 24">
    <name type="scientific">Paenibacillus aestuarii</name>
    <dbReference type="NCBI Taxonomy" id="516965"/>
    <lineage>
        <taxon>Bacteria</taxon>
        <taxon>Bacillati</taxon>
        <taxon>Bacillota</taxon>
        <taxon>Bacilli</taxon>
        <taxon>Bacillales</taxon>
        <taxon>Paenibacillaceae</taxon>
        <taxon>Paenibacillus</taxon>
    </lineage>
</organism>
<dbReference type="InterPro" id="IPR008207">
    <property type="entry name" value="Sig_transdc_His_kin_Hpt_dom"/>
</dbReference>
<dbReference type="InterPro" id="IPR001610">
    <property type="entry name" value="PAC"/>
</dbReference>
<dbReference type="InterPro" id="IPR005467">
    <property type="entry name" value="His_kinase_dom"/>
</dbReference>
<feature type="domain" description="Response regulatory" evidence="18">
    <location>
        <begin position="1009"/>
        <end position="1123"/>
    </location>
</feature>
<dbReference type="InterPro" id="IPR036641">
    <property type="entry name" value="HPT_dom_sf"/>
</dbReference>
<dbReference type="SMART" id="SM00448">
    <property type="entry name" value="REC"/>
    <property type="match status" value="2"/>
</dbReference>
<feature type="domain" description="Histidine kinase" evidence="17">
    <location>
        <begin position="633"/>
        <end position="854"/>
    </location>
</feature>
<evidence type="ECO:0000313" key="24">
    <source>
        <dbReference type="Proteomes" id="UP001596044"/>
    </source>
</evidence>
<evidence type="ECO:0000259" key="17">
    <source>
        <dbReference type="PROSITE" id="PS50109"/>
    </source>
</evidence>
<keyword evidence="7 16" id="KW-0812">Transmembrane</keyword>
<dbReference type="InterPro" id="IPR000700">
    <property type="entry name" value="PAS-assoc_C"/>
</dbReference>
<feature type="transmembrane region" description="Helical" evidence="16">
    <location>
        <begin position="12"/>
        <end position="33"/>
    </location>
</feature>
<evidence type="ECO:0000256" key="6">
    <source>
        <dbReference type="ARBA" id="ARBA00022679"/>
    </source>
</evidence>
<evidence type="ECO:0000259" key="20">
    <source>
        <dbReference type="PROSITE" id="PS50113"/>
    </source>
</evidence>
<dbReference type="SMART" id="SM00091">
    <property type="entry name" value="PAS"/>
    <property type="match status" value="2"/>
</dbReference>
<dbReference type="InterPro" id="IPR003594">
    <property type="entry name" value="HATPase_dom"/>
</dbReference>
<evidence type="ECO:0000256" key="2">
    <source>
        <dbReference type="ARBA" id="ARBA00004651"/>
    </source>
</evidence>
<dbReference type="InterPro" id="IPR003660">
    <property type="entry name" value="HAMP_dom"/>
</dbReference>
<dbReference type="InterPro" id="IPR033479">
    <property type="entry name" value="dCache_1"/>
</dbReference>
<dbReference type="Proteomes" id="UP001596044">
    <property type="component" value="Unassembled WGS sequence"/>
</dbReference>
<dbReference type="PROSITE" id="PS50110">
    <property type="entry name" value="RESPONSE_REGULATORY"/>
    <property type="match status" value="2"/>
</dbReference>
<dbReference type="PRINTS" id="PR00344">
    <property type="entry name" value="BCTRLSENSOR"/>
</dbReference>
<accession>A0ABW0KH51</accession>
<dbReference type="CDD" id="cd17546">
    <property type="entry name" value="REC_hyHK_CKI1_RcsC-like"/>
    <property type="match status" value="1"/>
</dbReference>
<dbReference type="SUPFAM" id="SSF55874">
    <property type="entry name" value="ATPase domain of HSP90 chaperone/DNA topoisomerase II/histidine kinase"/>
    <property type="match status" value="1"/>
</dbReference>
<name>A0ABW0KH51_9BACL</name>
<keyword evidence="5 15" id="KW-0597">Phosphoprotein</keyword>
<dbReference type="NCBIfam" id="TIGR00229">
    <property type="entry name" value="sensory_box"/>
    <property type="match status" value="3"/>
</dbReference>
<evidence type="ECO:0000256" key="16">
    <source>
        <dbReference type="SAM" id="Phobius"/>
    </source>
</evidence>
<dbReference type="Pfam" id="PF00072">
    <property type="entry name" value="Response_reg"/>
    <property type="match status" value="1"/>
</dbReference>
<dbReference type="SMART" id="SM00388">
    <property type="entry name" value="HisKA"/>
    <property type="match status" value="1"/>
</dbReference>
<evidence type="ECO:0000259" key="22">
    <source>
        <dbReference type="PROSITE" id="PS50894"/>
    </source>
</evidence>
<dbReference type="CDD" id="cd06225">
    <property type="entry name" value="HAMP"/>
    <property type="match status" value="1"/>
</dbReference>
<evidence type="ECO:0000256" key="5">
    <source>
        <dbReference type="ARBA" id="ARBA00022553"/>
    </source>
</evidence>
<dbReference type="SUPFAM" id="SSF47226">
    <property type="entry name" value="Histidine-containing phosphotransfer domain, HPT domain"/>
    <property type="match status" value="1"/>
</dbReference>
<evidence type="ECO:0000313" key="23">
    <source>
        <dbReference type="EMBL" id="MFC5452076.1"/>
    </source>
</evidence>
<evidence type="ECO:0000256" key="13">
    <source>
        <dbReference type="ARBA" id="ARBA00023136"/>
    </source>
</evidence>
<dbReference type="CDD" id="cd00082">
    <property type="entry name" value="HisKA"/>
    <property type="match status" value="1"/>
</dbReference>
<evidence type="ECO:0000256" key="15">
    <source>
        <dbReference type="PROSITE-ProRule" id="PRU00169"/>
    </source>
</evidence>
<dbReference type="InterPro" id="IPR001789">
    <property type="entry name" value="Sig_transdc_resp-reg_receiver"/>
</dbReference>
<evidence type="ECO:0000256" key="3">
    <source>
        <dbReference type="ARBA" id="ARBA00012438"/>
    </source>
</evidence>
<evidence type="ECO:0000256" key="10">
    <source>
        <dbReference type="ARBA" id="ARBA00022840"/>
    </source>
</evidence>
<dbReference type="CDD" id="cd12912">
    <property type="entry name" value="PDC2_MCP_like"/>
    <property type="match status" value="1"/>
</dbReference>
<keyword evidence="6" id="KW-0808">Transferase</keyword>
<dbReference type="Gene3D" id="6.10.340.10">
    <property type="match status" value="1"/>
</dbReference>
<comment type="subcellular location">
    <subcellularLocation>
        <location evidence="2">Cell membrane</location>
        <topology evidence="2">Multi-pass membrane protein</topology>
    </subcellularLocation>
</comment>
<dbReference type="Pfam" id="PF00512">
    <property type="entry name" value="HisKA"/>
    <property type="match status" value="1"/>
</dbReference>
<keyword evidence="9" id="KW-0418">Kinase</keyword>
<keyword evidence="13 16" id="KW-0472">Membrane</keyword>
<feature type="modified residue" description="Phosphohistidine" evidence="14">
    <location>
        <position position="1185"/>
    </location>
</feature>
<dbReference type="CDD" id="cd00156">
    <property type="entry name" value="REC"/>
    <property type="match status" value="1"/>
</dbReference>
<dbReference type="PROSITE" id="PS50109">
    <property type="entry name" value="HIS_KIN"/>
    <property type="match status" value="1"/>
</dbReference>
<dbReference type="SMART" id="SM00304">
    <property type="entry name" value="HAMP"/>
    <property type="match status" value="1"/>
</dbReference>
<dbReference type="PROSITE" id="PS50113">
    <property type="entry name" value="PAC"/>
    <property type="match status" value="1"/>
</dbReference>
<sequence length="1248" mass="139479">MRNTSSLRFKLLAALLLTTTIALYLVGTANYLLSKDKLLQQMKQQLISSVTDSAHNLNEFLVVRREEVELISRIREIQNGSLEEQLAFLNKELNKESSDYYAMGIADLNGRLHLTNGKVGSIAGLTRFAEAMKGKAYIDDPHIGRMTKKYIVSITAPVFNERNEVKSILDISIDADKMYRQHLYPPEGSDKTVILSKSGLILYHSTDSSQILKTNINEKYPKLAAAFNKAISQESGAIEEIFDGRDVHLFFAHIPNSQRYLVYSMPKTAFEAPTSTLLWWTIGLLVGIGLLLSMLIYWAANFFVINRIRQILDVTEAVAGGDFYVKPLEDHSDDELGLLAASVNGMTTNLRELFEPFNAFITNNQYAMIVTNPAFIVKRFNQRAEELLGYQREEVIDKETPLLWVDAEQLQRRASQYSEELGIDIPSDCTVLVAKCLLEEREQSEWIWHHKNGAKIHVHMVTSVVTQPNGDPKGFVFIARDISDLIAAAELKERLLAIVESAYDAIFSFDHTGHIFYMNKACREYALTEEDDGTFHHFTHYVELLSNIDLNQGLQIAAERGFWQFEAEFMTRNGKRHWASSIIVSHQPSDGGEIYYSAIMRNITELVRSNQELTRAKQEADEANMAKSRFLARMSHEIRTPLNGIIGMSFLLKQTEMTTLQRDYVTKISASSVALSEIINGILDFSKLEAQQLAIEHVQFALDETIDRVCETLSVLLGHKPIDFLCQIGENVPLSLIGDSLRMYQVLLNLTSNAVKFTDQGMITLRVEVVETDAAGVQLAFTVIDTGMGMNEEQLGRLFQPFVQADGSISRKYGGTGLGLVIAKSLVEGMNGTIEVWSAPKLGSEFRVTVPFAVAARPETPAPKLALRALVVEDHPQLHSFLVDSLQRMCEESTGAYSWQEAQMKSEAKPPDVILLDMEASDMYGEDVWRRMHEHCKSRSIRTVVCTTLPGRDALERLPAHIAPDAILVKPLTAHAIYQTLRPWTGEAEGEAQPAYSAVAVSETEHKHHILLVEDNEINQTVARSLLENNHCLVDVAHNGYDALSLLRDHVYDLILMDIHMPGLDGIETTRQIRLMPGYQSVPIIAVTADSTLDKECLAAGMNDTVLKPIIPSCLFNVIGRHLRDKSMTDATGLAPAGAMARLGVSPQQYKQLLLKFHAQYEQASGQLESLIAQKQYREAVQFTHTLRGTSSSLAADRVYEAATDLEELLQSLLNGSADATDEQLTLALAVVSDALQEFFHMIEKPPV</sequence>
<evidence type="ECO:0000256" key="14">
    <source>
        <dbReference type="PROSITE-ProRule" id="PRU00110"/>
    </source>
</evidence>
<dbReference type="Pfam" id="PF13426">
    <property type="entry name" value="PAS_9"/>
    <property type="match status" value="1"/>
</dbReference>
<evidence type="ECO:0000256" key="8">
    <source>
        <dbReference type="ARBA" id="ARBA00022741"/>
    </source>
</evidence>
<evidence type="ECO:0000256" key="11">
    <source>
        <dbReference type="ARBA" id="ARBA00022989"/>
    </source>
</evidence>
<feature type="domain" description="PAC" evidence="20">
    <location>
        <begin position="563"/>
        <end position="615"/>
    </location>
</feature>
<comment type="caution">
    <text evidence="23">The sequence shown here is derived from an EMBL/GenBank/DDBJ whole genome shotgun (WGS) entry which is preliminary data.</text>
</comment>
<dbReference type="Pfam" id="PF00672">
    <property type="entry name" value="HAMP"/>
    <property type="match status" value="1"/>
</dbReference>
<dbReference type="InterPro" id="IPR036890">
    <property type="entry name" value="HATPase_C_sf"/>
</dbReference>
<dbReference type="CDD" id="cd16922">
    <property type="entry name" value="HATPase_EvgS-ArcB-TorS-like"/>
    <property type="match status" value="1"/>
</dbReference>
<dbReference type="SUPFAM" id="SSF47384">
    <property type="entry name" value="Homodimeric domain of signal transducing histidine kinase"/>
    <property type="match status" value="1"/>
</dbReference>
<protein>
    <recommendedName>
        <fullName evidence="3">histidine kinase</fullName>
        <ecNumber evidence="3">2.7.13.3</ecNumber>
    </recommendedName>
</protein>
<feature type="modified residue" description="4-aspartylphosphate" evidence="15">
    <location>
        <position position="1058"/>
    </location>
</feature>
<keyword evidence="11 16" id="KW-1133">Transmembrane helix</keyword>
<dbReference type="InterPro" id="IPR036097">
    <property type="entry name" value="HisK_dim/P_sf"/>
</dbReference>
<feature type="transmembrane region" description="Helical" evidence="16">
    <location>
        <begin position="277"/>
        <end position="300"/>
    </location>
</feature>
<dbReference type="InterPro" id="IPR013656">
    <property type="entry name" value="PAS_4"/>
</dbReference>
<keyword evidence="12" id="KW-0902">Two-component regulatory system</keyword>
<keyword evidence="10" id="KW-0067">ATP-binding</keyword>
<dbReference type="Pfam" id="PF08448">
    <property type="entry name" value="PAS_4"/>
    <property type="match status" value="1"/>
</dbReference>
<dbReference type="Gene3D" id="3.40.50.2300">
    <property type="match status" value="2"/>
</dbReference>
<feature type="domain" description="Response regulatory" evidence="18">
    <location>
        <begin position="868"/>
        <end position="985"/>
    </location>
</feature>